<evidence type="ECO:0000313" key="1">
    <source>
        <dbReference type="EMBL" id="KAJ8630949.1"/>
    </source>
</evidence>
<comment type="caution">
    <text evidence="1">The sequence shown here is derived from an EMBL/GenBank/DDBJ whole genome shotgun (WGS) entry which is preliminary data.</text>
</comment>
<keyword evidence="2" id="KW-1185">Reference proteome</keyword>
<dbReference type="EMBL" id="CM056815">
    <property type="protein sequence ID" value="KAJ8630949.1"/>
    <property type="molecule type" value="Genomic_DNA"/>
</dbReference>
<protein>
    <submittedName>
        <fullName evidence="1">Uncharacterized protein</fullName>
    </submittedName>
</protein>
<gene>
    <name evidence="1" type="ORF">MRB53_024272</name>
</gene>
<dbReference type="Proteomes" id="UP001234297">
    <property type="component" value="Chromosome 7"/>
</dbReference>
<proteinExistence type="predicted"/>
<sequence>MGGCESKERKKESSDADEESRTALAVGALVVLAAGAIYMLLVSGGKKMMKAPGRDGFIPRDGFERDPRAYFRDLRKGN</sequence>
<accession>A0ACC2LC03</accession>
<evidence type="ECO:0000313" key="2">
    <source>
        <dbReference type="Proteomes" id="UP001234297"/>
    </source>
</evidence>
<name>A0ACC2LC03_PERAE</name>
<organism evidence="1 2">
    <name type="scientific">Persea americana</name>
    <name type="common">Avocado</name>
    <dbReference type="NCBI Taxonomy" id="3435"/>
    <lineage>
        <taxon>Eukaryota</taxon>
        <taxon>Viridiplantae</taxon>
        <taxon>Streptophyta</taxon>
        <taxon>Embryophyta</taxon>
        <taxon>Tracheophyta</taxon>
        <taxon>Spermatophyta</taxon>
        <taxon>Magnoliopsida</taxon>
        <taxon>Magnoliidae</taxon>
        <taxon>Laurales</taxon>
        <taxon>Lauraceae</taxon>
        <taxon>Persea</taxon>
    </lineage>
</organism>
<reference evidence="1 2" key="1">
    <citation type="journal article" date="2022" name="Hortic Res">
        <title>A haplotype resolved chromosomal level avocado genome allows analysis of novel avocado genes.</title>
        <authorList>
            <person name="Nath O."/>
            <person name="Fletcher S.J."/>
            <person name="Hayward A."/>
            <person name="Shaw L.M."/>
            <person name="Masouleh A.K."/>
            <person name="Furtado A."/>
            <person name="Henry R.J."/>
            <person name="Mitter N."/>
        </authorList>
    </citation>
    <scope>NUCLEOTIDE SEQUENCE [LARGE SCALE GENOMIC DNA]</scope>
    <source>
        <strain evidence="2">cv. Hass</strain>
    </source>
</reference>